<dbReference type="EMBL" id="QYUQ01000002">
    <property type="protein sequence ID" value="RJG02238.1"/>
    <property type="molecule type" value="Genomic_DNA"/>
</dbReference>
<sequence>MFKRPHHQRVAKVLHAFNRDLLQEAECYFGGGTAIVLSLDEYRESVDIDFLCASNDGYRLLRNTVSQDLGQLLTEPIKHLREVRADRYGIRTVLEVDGIPIKVEMVSEGRIAIEGGLDLPYSRRSGSCIRQYPD</sequence>
<evidence type="ECO:0008006" key="3">
    <source>
        <dbReference type="Google" id="ProtNLM"/>
    </source>
</evidence>
<name>A0A3A3G190_9BURK</name>
<dbReference type="OrthoDB" id="5508069at2"/>
<gene>
    <name evidence="1" type="ORF">D3878_12160</name>
</gene>
<dbReference type="InterPro" id="IPR014942">
    <property type="entry name" value="AbiEii"/>
</dbReference>
<dbReference type="Gene3D" id="3.10.450.620">
    <property type="entry name" value="JHP933, nucleotidyltransferase-like core domain"/>
    <property type="match status" value="1"/>
</dbReference>
<protein>
    <recommendedName>
        <fullName evidence="3">Nucleotidyl transferase AbiEii/AbiGii toxin family protein</fullName>
    </recommendedName>
</protein>
<accession>A0A3A3G190</accession>
<evidence type="ECO:0000313" key="1">
    <source>
        <dbReference type="EMBL" id="RJG02238.1"/>
    </source>
</evidence>
<keyword evidence="2" id="KW-1185">Reference proteome</keyword>
<proteinExistence type="predicted"/>
<dbReference type="Pfam" id="PF08843">
    <property type="entry name" value="AbiEii"/>
    <property type="match status" value="1"/>
</dbReference>
<dbReference type="RefSeq" id="WP_119785712.1">
    <property type="nucleotide sequence ID" value="NZ_QYUQ01000002.1"/>
</dbReference>
<dbReference type="AlphaFoldDB" id="A0A3A3G190"/>
<evidence type="ECO:0000313" key="2">
    <source>
        <dbReference type="Proteomes" id="UP000266327"/>
    </source>
</evidence>
<reference evidence="2" key="1">
    <citation type="submission" date="2018-09" db="EMBL/GenBank/DDBJ databases">
        <authorList>
            <person name="Zhu H."/>
        </authorList>
    </citation>
    <scope>NUCLEOTIDE SEQUENCE [LARGE SCALE GENOMIC DNA]</scope>
    <source>
        <strain evidence="2">K1S02-23</strain>
    </source>
</reference>
<organism evidence="1 2">
    <name type="scientific">Noviherbaspirillum sedimenti</name>
    <dbReference type="NCBI Taxonomy" id="2320865"/>
    <lineage>
        <taxon>Bacteria</taxon>
        <taxon>Pseudomonadati</taxon>
        <taxon>Pseudomonadota</taxon>
        <taxon>Betaproteobacteria</taxon>
        <taxon>Burkholderiales</taxon>
        <taxon>Oxalobacteraceae</taxon>
        <taxon>Noviherbaspirillum</taxon>
    </lineage>
</organism>
<dbReference type="Proteomes" id="UP000266327">
    <property type="component" value="Unassembled WGS sequence"/>
</dbReference>
<comment type="caution">
    <text evidence="1">The sequence shown here is derived from an EMBL/GenBank/DDBJ whole genome shotgun (WGS) entry which is preliminary data.</text>
</comment>